<gene>
    <name evidence="2" type="ORF">Slin15195_G119760</name>
</gene>
<feature type="domain" description="BTB" evidence="1">
    <location>
        <begin position="26"/>
        <end position="99"/>
    </location>
</feature>
<dbReference type="PROSITE" id="PS50097">
    <property type="entry name" value="BTB"/>
    <property type="match status" value="1"/>
</dbReference>
<dbReference type="Gene3D" id="3.30.710.10">
    <property type="entry name" value="Potassium Channel Kv1.1, Chain A"/>
    <property type="match status" value="1"/>
</dbReference>
<evidence type="ECO:0000313" key="2">
    <source>
        <dbReference type="EMBL" id="USW58657.1"/>
    </source>
</evidence>
<organism evidence="2 3">
    <name type="scientific">Septoria linicola</name>
    <dbReference type="NCBI Taxonomy" id="215465"/>
    <lineage>
        <taxon>Eukaryota</taxon>
        <taxon>Fungi</taxon>
        <taxon>Dikarya</taxon>
        <taxon>Ascomycota</taxon>
        <taxon>Pezizomycotina</taxon>
        <taxon>Dothideomycetes</taxon>
        <taxon>Dothideomycetidae</taxon>
        <taxon>Mycosphaerellales</taxon>
        <taxon>Mycosphaerellaceae</taxon>
        <taxon>Septoria</taxon>
    </lineage>
</organism>
<dbReference type="Pfam" id="PF00651">
    <property type="entry name" value="BTB"/>
    <property type="match status" value="1"/>
</dbReference>
<dbReference type="PANTHER" id="PTHR47843:SF2">
    <property type="entry name" value="BTB DOMAIN-CONTAINING PROTEIN"/>
    <property type="match status" value="1"/>
</dbReference>
<protein>
    <submittedName>
        <fullName evidence="2">BTB/POZ domain-containing protein</fullName>
    </submittedName>
</protein>
<dbReference type="InterPro" id="IPR000210">
    <property type="entry name" value="BTB/POZ_dom"/>
</dbReference>
<evidence type="ECO:0000313" key="3">
    <source>
        <dbReference type="Proteomes" id="UP001056384"/>
    </source>
</evidence>
<accession>A0A9Q9AZ38</accession>
<evidence type="ECO:0000259" key="1">
    <source>
        <dbReference type="PROSITE" id="PS50097"/>
    </source>
</evidence>
<dbReference type="AlphaFoldDB" id="A0A9Q9AZ38"/>
<dbReference type="InterPro" id="IPR011333">
    <property type="entry name" value="SKP1/BTB/POZ_sf"/>
</dbReference>
<dbReference type="SMART" id="SM00225">
    <property type="entry name" value="BTB"/>
    <property type="match status" value="1"/>
</dbReference>
<dbReference type="SUPFAM" id="SSF54695">
    <property type="entry name" value="POZ domain"/>
    <property type="match status" value="1"/>
</dbReference>
<reference evidence="2" key="1">
    <citation type="submission" date="2022-06" db="EMBL/GenBank/DDBJ databases">
        <title>Complete genome sequences of two strains of the flax pathogen Septoria linicola.</title>
        <authorList>
            <person name="Lapalu N."/>
            <person name="Simon A."/>
            <person name="Demenou B."/>
            <person name="Paumier D."/>
            <person name="Guillot M.-P."/>
            <person name="Gout L."/>
            <person name="Valade R."/>
        </authorList>
    </citation>
    <scope>NUCLEOTIDE SEQUENCE</scope>
    <source>
        <strain evidence="2">SE15195</strain>
    </source>
</reference>
<keyword evidence="3" id="KW-1185">Reference proteome</keyword>
<proteinExistence type="predicted"/>
<dbReference type="EMBL" id="CP099428">
    <property type="protein sequence ID" value="USW58657.1"/>
    <property type="molecule type" value="Genomic_DNA"/>
</dbReference>
<dbReference type="PANTHER" id="PTHR47843">
    <property type="entry name" value="BTB DOMAIN-CONTAINING PROTEIN-RELATED"/>
    <property type="match status" value="1"/>
</dbReference>
<dbReference type="Proteomes" id="UP001056384">
    <property type="component" value="Chromosome 11"/>
</dbReference>
<name>A0A9Q9AZ38_9PEZI</name>
<sequence length="317" mass="36405">MSVLKHHPIFNGLVPAMDLEELCNPTMVRIIVQDNDRSHTFQVPKELICSRSDYFSTLFKAGSNFTEASTGVATLRDTEIWAFKTYVGWLYSNQIVLAPNDQAQVMQNGQADDPSSWPYETLFQLYVIGDKYKTRAFRTLVIQHVQAKMRAAKELCDRMSKDQYESRVRKVIRDELEPLFFDLDDLDFLVHNVSEDSTLARCIWYTLANSDKTYHEYGKAWVKNLTGQFDTKAIRLGFEILTGIGAARARQRAVQACRNCGELVCHSSYKRDCAAHDRLEGWDERFSDKADCLFHEHVTETERLDCVALLSVSMMRG</sequence>
<dbReference type="CDD" id="cd18186">
    <property type="entry name" value="BTB_POZ_ZBTB_KLHL-like"/>
    <property type="match status" value="1"/>
</dbReference>